<name>A0A117NTP2_9ACTN</name>
<evidence type="ECO:0000313" key="1">
    <source>
        <dbReference type="EMBL" id="KUM67241.1"/>
    </source>
</evidence>
<proteinExistence type="predicted"/>
<gene>
    <name evidence="1" type="ORF">AQI70_36505</name>
</gene>
<accession>A0A117NTP2</accession>
<organism evidence="1 2">
    <name type="scientific">Streptomyces curacoi</name>
    <dbReference type="NCBI Taxonomy" id="146536"/>
    <lineage>
        <taxon>Bacteria</taxon>
        <taxon>Bacillati</taxon>
        <taxon>Actinomycetota</taxon>
        <taxon>Actinomycetes</taxon>
        <taxon>Kitasatosporales</taxon>
        <taxon>Streptomycetaceae</taxon>
        <taxon>Streptomyces</taxon>
    </lineage>
</organism>
<dbReference type="EMBL" id="LMWJ01000038">
    <property type="protein sequence ID" value="KUM67241.1"/>
    <property type="molecule type" value="Genomic_DNA"/>
</dbReference>
<comment type="caution">
    <text evidence="1">The sequence shown here is derived from an EMBL/GenBank/DDBJ whole genome shotgun (WGS) entry which is preliminary data.</text>
</comment>
<evidence type="ECO:0000313" key="2">
    <source>
        <dbReference type="Proteomes" id="UP000054024"/>
    </source>
</evidence>
<keyword evidence="2" id="KW-1185">Reference proteome</keyword>
<dbReference type="Proteomes" id="UP000054024">
    <property type="component" value="Unassembled WGS sequence"/>
</dbReference>
<protein>
    <submittedName>
        <fullName evidence="1">Uncharacterized protein</fullName>
    </submittedName>
</protein>
<sequence length="327" mass="35466">MIIDDMPLDELARSWEEIRESYDDALNDAYDRTVLDCAARLAADPGGESAHVWTIGLLMMAPYLAWAPGDGVVPEARAALEAADGALRDRPCAHGTHPYREHEAEYDEDLAEQLCSLYDESAVWEQNHPREQWLCPRNVAGLARIALDIIEPGSAADVPPRLPVGAQDTIDSLSALLHGYPEPGTDIDEEISCQAGELRSAKPADRPGRLLVVIAVAWYAASDFVRNTSVLDELIAALEEALPHHAAATCAHDRHPALPSSPGTAALGIMLSTSQGRALYERDRAHKAPLEQLLCPVALADLTKESLRALAARRDELLARAEDGADR</sequence>
<reference evidence="1 2" key="1">
    <citation type="submission" date="2015-10" db="EMBL/GenBank/DDBJ databases">
        <title>Draft genome sequence of Streptomyces curacoi DSM 40107, type strain for the species Streptomyces curacoi.</title>
        <authorList>
            <person name="Ruckert C."/>
            <person name="Winkler A."/>
            <person name="Kalinowski J."/>
            <person name="Kampfer P."/>
            <person name="Glaeser S."/>
        </authorList>
    </citation>
    <scope>NUCLEOTIDE SEQUENCE [LARGE SCALE GENOMIC DNA]</scope>
    <source>
        <strain evidence="1 2">DSM 40107</strain>
    </source>
</reference>
<dbReference type="AlphaFoldDB" id="A0A117NTP2"/>